<comment type="caution">
    <text evidence="2">The sequence shown here is derived from an EMBL/GenBank/DDBJ whole genome shotgun (WGS) entry which is preliminary data.</text>
</comment>
<sequence length="504" mass="56860">MSSSSLQHMVILFTALRNAMWTTSELPSTWPKHASLIPALWRGQFLAWLSSIAHSKTPTRQRKNDVFSSVMVKTPTSIHCGVVANYFFCNIPPLQEENHDKDMVVDNDDDKENQSLGMAQLSHPPFVPMHVPCPPPPFSAPRWDHPGQDLLGIVKQRVSPSCKLRIHAKDVREAADVFWHILLHIRSIMPKLPPGEVIDPSRHGEPVLPPQTLVTNWWRLEVLLDRTIVQQGQGVGQSIYASVLAINLMRIIDMTDPNCQFSRLPNDSLLVSPRFPIPDLTSDQAGFWWAVGFLLALFSTATGQACLPVQAYHALHAGFHQPFGIEFGSSTRGPTLPSMIKDACKRKDKTALEFIYWWFDNRLERVEQLIPHLEYDIGPIVNTPQNNLSFACGEAETLAHRMSRAFQNTLKEYLRVNVKEQGKQLLLAMTASPYLPTNPDKKLKMDVPTMKSLWSFVHGCFQTIDIRYDGVLASLLVNGLWRGITIDSYFQGIFMGDVTCFNAE</sequence>
<dbReference type="Proteomes" id="UP001175228">
    <property type="component" value="Unassembled WGS sequence"/>
</dbReference>
<gene>
    <name evidence="2" type="ORF">EDD18DRAFT_1109850</name>
</gene>
<dbReference type="EMBL" id="JAUEPU010000035">
    <property type="protein sequence ID" value="KAK0489979.1"/>
    <property type="molecule type" value="Genomic_DNA"/>
</dbReference>
<feature type="chain" id="PRO_5041382916" description="Transcription factor domain-containing protein" evidence="1">
    <location>
        <begin position="22"/>
        <end position="504"/>
    </location>
</feature>
<evidence type="ECO:0000313" key="2">
    <source>
        <dbReference type="EMBL" id="KAK0489979.1"/>
    </source>
</evidence>
<dbReference type="AlphaFoldDB" id="A0AA39PUN4"/>
<keyword evidence="3" id="KW-1185">Reference proteome</keyword>
<evidence type="ECO:0008006" key="4">
    <source>
        <dbReference type="Google" id="ProtNLM"/>
    </source>
</evidence>
<evidence type="ECO:0000256" key="1">
    <source>
        <dbReference type="SAM" id="SignalP"/>
    </source>
</evidence>
<name>A0AA39PUN4_9AGAR</name>
<reference evidence="2" key="1">
    <citation type="submission" date="2023-06" db="EMBL/GenBank/DDBJ databases">
        <authorList>
            <consortium name="Lawrence Berkeley National Laboratory"/>
            <person name="Ahrendt S."/>
            <person name="Sahu N."/>
            <person name="Indic B."/>
            <person name="Wong-Bajracharya J."/>
            <person name="Merenyi Z."/>
            <person name="Ke H.-M."/>
            <person name="Monk M."/>
            <person name="Kocsube S."/>
            <person name="Drula E."/>
            <person name="Lipzen A."/>
            <person name="Balint B."/>
            <person name="Henrissat B."/>
            <person name="Andreopoulos B."/>
            <person name="Martin F.M."/>
            <person name="Harder C.B."/>
            <person name="Rigling D."/>
            <person name="Ford K.L."/>
            <person name="Foster G.D."/>
            <person name="Pangilinan J."/>
            <person name="Papanicolaou A."/>
            <person name="Barry K."/>
            <person name="LaButti K."/>
            <person name="Viragh M."/>
            <person name="Koriabine M."/>
            <person name="Yan M."/>
            <person name="Riley R."/>
            <person name="Champramary S."/>
            <person name="Plett K.L."/>
            <person name="Tsai I.J."/>
            <person name="Slot J."/>
            <person name="Sipos G."/>
            <person name="Plett J."/>
            <person name="Nagy L.G."/>
            <person name="Grigoriev I.V."/>
        </authorList>
    </citation>
    <scope>NUCLEOTIDE SEQUENCE</scope>
    <source>
        <strain evidence="2">HWK02</strain>
    </source>
</reference>
<accession>A0AA39PUN4</accession>
<proteinExistence type="predicted"/>
<feature type="signal peptide" evidence="1">
    <location>
        <begin position="1"/>
        <end position="21"/>
    </location>
</feature>
<evidence type="ECO:0000313" key="3">
    <source>
        <dbReference type="Proteomes" id="UP001175228"/>
    </source>
</evidence>
<protein>
    <recommendedName>
        <fullName evidence="4">Transcription factor domain-containing protein</fullName>
    </recommendedName>
</protein>
<organism evidence="2 3">
    <name type="scientific">Armillaria luteobubalina</name>
    <dbReference type="NCBI Taxonomy" id="153913"/>
    <lineage>
        <taxon>Eukaryota</taxon>
        <taxon>Fungi</taxon>
        <taxon>Dikarya</taxon>
        <taxon>Basidiomycota</taxon>
        <taxon>Agaricomycotina</taxon>
        <taxon>Agaricomycetes</taxon>
        <taxon>Agaricomycetidae</taxon>
        <taxon>Agaricales</taxon>
        <taxon>Marasmiineae</taxon>
        <taxon>Physalacriaceae</taxon>
        <taxon>Armillaria</taxon>
    </lineage>
</organism>
<keyword evidence="1" id="KW-0732">Signal</keyword>